<proteinExistence type="predicted"/>
<protein>
    <submittedName>
        <fullName evidence="1">Uncharacterized protein</fullName>
    </submittedName>
</protein>
<comment type="caution">
    <text evidence="1">The sequence shown here is derived from an EMBL/GenBank/DDBJ whole genome shotgun (WGS) entry which is preliminary data.</text>
</comment>
<reference evidence="1" key="1">
    <citation type="submission" date="2019-07" db="EMBL/GenBank/DDBJ databases">
        <authorList>
            <person name="Dittberner H."/>
        </authorList>
    </citation>
    <scope>NUCLEOTIDE SEQUENCE [LARGE SCALE GENOMIC DNA]</scope>
</reference>
<dbReference type="EMBL" id="CABITT030000007">
    <property type="protein sequence ID" value="VVB10132.1"/>
    <property type="molecule type" value="Genomic_DNA"/>
</dbReference>
<sequence length="86" mass="10279">MVPKRVRRGGPWSEVIDLSGSEDTSDEVIGHAIEESDSEHRRVSRKNQISRCSHRYTMEWGHIEINVRKVWKVWNKNRRRIQKKIL</sequence>
<name>A0A565C904_9BRAS</name>
<evidence type="ECO:0000313" key="1">
    <source>
        <dbReference type="EMBL" id="VVB10132.1"/>
    </source>
</evidence>
<evidence type="ECO:0000313" key="2">
    <source>
        <dbReference type="Proteomes" id="UP000489600"/>
    </source>
</evidence>
<gene>
    <name evidence="1" type="ORF">ANE_LOCUS20576</name>
</gene>
<keyword evidence="2" id="KW-1185">Reference proteome</keyword>
<accession>A0A565C904</accession>
<dbReference type="Proteomes" id="UP000489600">
    <property type="component" value="Unassembled WGS sequence"/>
</dbReference>
<organism evidence="1 2">
    <name type="scientific">Arabis nemorensis</name>
    <dbReference type="NCBI Taxonomy" id="586526"/>
    <lineage>
        <taxon>Eukaryota</taxon>
        <taxon>Viridiplantae</taxon>
        <taxon>Streptophyta</taxon>
        <taxon>Embryophyta</taxon>
        <taxon>Tracheophyta</taxon>
        <taxon>Spermatophyta</taxon>
        <taxon>Magnoliopsida</taxon>
        <taxon>eudicotyledons</taxon>
        <taxon>Gunneridae</taxon>
        <taxon>Pentapetalae</taxon>
        <taxon>rosids</taxon>
        <taxon>malvids</taxon>
        <taxon>Brassicales</taxon>
        <taxon>Brassicaceae</taxon>
        <taxon>Arabideae</taxon>
        <taxon>Arabis</taxon>
    </lineage>
</organism>
<dbReference type="AlphaFoldDB" id="A0A565C904"/>